<comment type="caution">
    <text evidence="1">The sequence shown here is derived from an EMBL/GenBank/DDBJ whole genome shotgun (WGS) entry which is preliminary data.</text>
</comment>
<accession>A0A4C1X7R4</accession>
<gene>
    <name evidence="1" type="ORF">EVAR_40220_1</name>
</gene>
<sequence length="140" mass="15635">MLSRNLTNVVTVPVTAAVNNPRLARSQCGGLKVKVFSPKLKDRERARLKGADTLLKIESDTMLFGSAVTIDLFVCWQKSRSDCRGRPSRPRYITPLATRPLQPMDTRISGGVISAFLGSWVGIEYLTEEGVGRWKEIVEW</sequence>
<name>A0A4C1X7R4_EUMVA</name>
<dbReference type="AlphaFoldDB" id="A0A4C1X7R4"/>
<dbReference type="EMBL" id="BGZK01000772">
    <property type="protein sequence ID" value="GBP59836.1"/>
    <property type="molecule type" value="Genomic_DNA"/>
</dbReference>
<reference evidence="1 2" key="1">
    <citation type="journal article" date="2019" name="Commun. Biol.">
        <title>The bagworm genome reveals a unique fibroin gene that provides high tensile strength.</title>
        <authorList>
            <person name="Kono N."/>
            <person name="Nakamura H."/>
            <person name="Ohtoshi R."/>
            <person name="Tomita M."/>
            <person name="Numata K."/>
            <person name="Arakawa K."/>
        </authorList>
    </citation>
    <scope>NUCLEOTIDE SEQUENCE [LARGE SCALE GENOMIC DNA]</scope>
</reference>
<dbReference type="Proteomes" id="UP000299102">
    <property type="component" value="Unassembled WGS sequence"/>
</dbReference>
<evidence type="ECO:0000313" key="1">
    <source>
        <dbReference type="EMBL" id="GBP59836.1"/>
    </source>
</evidence>
<organism evidence="1 2">
    <name type="scientific">Eumeta variegata</name>
    <name type="common">Bagworm moth</name>
    <name type="synonym">Eumeta japonica</name>
    <dbReference type="NCBI Taxonomy" id="151549"/>
    <lineage>
        <taxon>Eukaryota</taxon>
        <taxon>Metazoa</taxon>
        <taxon>Ecdysozoa</taxon>
        <taxon>Arthropoda</taxon>
        <taxon>Hexapoda</taxon>
        <taxon>Insecta</taxon>
        <taxon>Pterygota</taxon>
        <taxon>Neoptera</taxon>
        <taxon>Endopterygota</taxon>
        <taxon>Lepidoptera</taxon>
        <taxon>Glossata</taxon>
        <taxon>Ditrysia</taxon>
        <taxon>Tineoidea</taxon>
        <taxon>Psychidae</taxon>
        <taxon>Oiketicinae</taxon>
        <taxon>Eumeta</taxon>
    </lineage>
</organism>
<protein>
    <submittedName>
        <fullName evidence="1">Uncharacterized protein</fullName>
    </submittedName>
</protein>
<keyword evidence="2" id="KW-1185">Reference proteome</keyword>
<proteinExistence type="predicted"/>
<evidence type="ECO:0000313" key="2">
    <source>
        <dbReference type="Proteomes" id="UP000299102"/>
    </source>
</evidence>